<gene>
    <name evidence="1" type="ORF">NCTC11976_01942</name>
</gene>
<protein>
    <submittedName>
        <fullName evidence="1">Uncharacterized protein</fullName>
    </submittedName>
</protein>
<reference evidence="1 2" key="1">
    <citation type="submission" date="2018-12" db="EMBL/GenBank/DDBJ databases">
        <authorList>
            <consortium name="Pathogen Informatics"/>
        </authorList>
    </citation>
    <scope>NUCLEOTIDE SEQUENCE [LARGE SCALE GENOMIC DNA]</scope>
    <source>
        <strain evidence="1 2">NCTC11976</strain>
    </source>
</reference>
<organism evidence="1 2">
    <name type="scientific">Legionella cherrii</name>
    <dbReference type="NCBI Taxonomy" id="28084"/>
    <lineage>
        <taxon>Bacteria</taxon>
        <taxon>Pseudomonadati</taxon>
        <taxon>Pseudomonadota</taxon>
        <taxon>Gammaproteobacteria</taxon>
        <taxon>Legionellales</taxon>
        <taxon>Legionellaceae</taxon>
        <taxon>Legionella</taxon>
    </lineage>
</organism>
<keyword evidence="2" id="KW-1185">Reference proteome</keyword>
<proteinExistence type="predicted"/>
<dbReference type="Proteomes" id="UP000277577">
    <property type="component" value="Chromosome"/>
</dbReference>
<sequence>MQTNLIIELRLWLEHERGAGAHVLCLSTG</sequence>
<accession>A0ABY6T6Y7</accession>
<name>A0ABY6T6Y7_9GAMM</name>
<evidence type="ECO:0000313" key="1">
    <source>
        <dbReference type="EMBL" id="VEB36903.1"/>
    </source>
</evidence>
<evidence type="ECO:0000313" key="2">
    <source>
        <dbReference type="Proteomes" id="UP000277577"/>
    </source>
</evidence>
<dbReference type="EMBL" id="LR134173">
    <property type="protein sequence ID" value="VEB36903.1"/>
    <property type="molecule type" value="Genomic_DNA"/>
</dbReference>